<protein>
    <submittedName>
        <fullName evidence="1">Uncharacterized protein</fullName>
    </submittedName>
</protein>
<proteinExistence type="predicted"/>
<name>A0A6S7LW00_PARCT</name>
<sequence>MNPASVSARISKLDALKVELKAARGVLAADVDEGGNLHEDEVADAFVAFSDLQSELLDIVVEPPLPALRSPEKPSTRTKVEVGPLDEVFPDIWFRKLEVQLEAAGLTKSASRFSELLRFLEKRH</sequence>
<accession>A0A6S7LW00</accession>
<evidence type="ECO:0000313" key="2">
    <source>
        <dbReference type="Proteomes" id="UP001152795"/>
    </source>
</evidence>
<dbReference type="AlphaFoldDB" id="A0A6S7LW00"/>
<feature type="non-terminal residue" evidence="1">
    <location>
        <position position="124"/>
    </location>
</feature>
<reference evidence="1" key="1">
    <citation type="submission" date="2020-04" db="EMBL/GenBank/DDBJ databases">
        <authorList>
            <person name="Alioto T."/>
            <person name="Alioto T."/>
            <person name="Gomez Garrido J."/>
        </authorList>
    </citation>
    <scope>NUCLEOTIDE SEQUENCE</scope>
    <source>
        <strain evidence="1">A484AB</strain>
    </source>
</reference>
<keyword evidence="2" id="KW-1185">Reference proteome</keyword>
<organism evidence="1 2">
    <name type="scientific">Paramuricea clavata</name>
    <name type="common">Red gorgonian</name>
    <name type="synonym">Violescent sea-whip</name>
    <dbReference type="NCBI Taxonomy" id="317549"/>
    <lineage>
        <taxon>Eukaryota</taxon>
        <taxon>Metazoa</taxon>
        <taxon>Cnidaria</taxon>
        <taxon>Anthozoa</taxon>
        <taxon>Octocorallia</taxon>
        <taxon>Malacalcyonacea</taxon>
        <taxon>Plexauridae</taxon>
        <taxon>Paramuricea</taxon>
    </lineage>
</organism>
<dbReference type="EMBL" id="CACRXK020049807">
    <property type="protein sequence ID" value="CAB4046313.1"/>
    <property type="molecule type" value="Genomic_DNA"/>
</dbReference>
<comment type="caution">
    <text evidence="1">The sequence shown here is derived from an EMBL/GenBank/DDBJ whole genome shotgun (WGS) entry which is preliminary data.</text>
</comment>
<dbReference type="Proteomes" id="UP001152795">
    <property type="component" value="Unassembled WGS sequence"/>
</dbReference>
<evidence type="ECO:0000313" key="1">
    <source>
        <dbReference type="EMBL" id="CAB4046313.1"/>
    </source>
</evidence>
<gene>
    <name evidence="1" type="ORF">PACLA_8A023410</name>
</gene>